<dbReference type="AlphaFoldDB" id="A0A854W8H8"/>
<comment type="subcellular location">
    <subcellularLocation>
        <location evidence="1">Cell membrane</location>
        <topology evidence="1">Peripheral membrane protein</topology>
    </subcellularLocation>
</comment>
<dbReference type="Pfam" id="PF00005">
    <property type="entry name" value="ABC_tran"/>
    <property type="match status" value="1"/>
</dbReference>
<evidence type="ECO:0000256" key="5">
    <source>
        <dbReference type="ARBA" id="ARBA00022592"/>
    </source>
</evidence>
<evidence type="ECO:0000256" key="7">
    <source>
        <dbReference type="ARBA" id="ARBA00022840"/>
    </source>
</evidence>
<evidence type="ECO:0000313" key="12">
    <source>
        <dbReference type="Proteomes" id="UP000217465"/>
    </source>
</evidence>
<dbReference type="SUPFAM" id="SSF52540">
    <property type="entry name" value="P-loop containing nucleoside triphosphate hydrolases"/>
    <property type="match status" value="1"/>
</dbReference>
<evidence type="ECO:0000256" key="8">
    <source>
        <dbReference type="ARBA" id="ARBA00022967"/>
    </source>
</evidence>
<dbReference type="GO" id="GO:0006817">
    <property type="term" value="P:phosphate ion transport"/>
    <property type="evidence" value="ECO:0007669"/>
    <property type="project" value="UniProtKB-KW"/>
</dbReference>
<organism evidence="11 12">
    <name type="scientific">Streptococcus parauberis</name>
    <dbReference type="NCBI Taxonomy" id="1348"/>
    <lineage>
        <taxon>Bacteria</taxon>
        <taxon>Bacillati</taxon>
        <taxon>Bacillota</taxon>
        <taxon>Bacilli</taxon>
        <taxon>Lactobacillales</taxon>
        <taxon>Streptococcaceae</taxon>
        <taxon>Streptococcus</taxon>
    </lineage>
</organism>
<reference evidence="11 12" key="1">
    <citation type="submission" date="2016-06" db="EMBL/GenBank/DDBJ databases">
        <authorList>
            <person name="Haines A.N."/>
            <person name="Council K.R."/>
        </authorList>
    </citation>
    <scope>NUCLEOTIDE SEQUENCE [LARGE SCALE GENOMIC DNA]</scope>
    <source>
        <strain evidence="11 12">SP158-29</strain>
    </source>
</reference>
<dbReference type="Proteomes" id="UP000217465">
    <property type="component" value="Unassembled WGS sequence"/>
</dbReference>
<evidence type="ECO:0000256" key="4">
    <source>
        <dbReference type="ARBA" id="ARBA00022519"/>
    </source>
</evidence>
<name>A0A854W8H8_9STRE</name>
<evidence type="ECO:0000256" key="1">
    <source>
        <dbReference type="ARBA" id="ARBA00004202"/>
    </source>
</evidence>
<keyword evidence="4" id="KW-0997">Cell inner membrane</keyword>
<keyword evidence="7 11" id="KW-0067">ATP-binding</keyword>
<sequence>MSIIIFNDVQFDADNKTILNKINFTIEEGDFLSIVGPSGSGKSTLLKLVSGLISPTSGEILFNGKDIAKQDPIATRKELSYCFQTPYLFGATVKDNLEFPYDIRHEEFNQGRVDELFTLFQMDSSYLNQDVKKLSGGEKQRISLIRQLLFEPKVLLLDEVTSALDSVNKEIVEGVIQSLHQKGMTILWITHDAEQSKKYANKLMTIVNGQIESLEVIK</sequence>
<dbReference type="GO" id="GO:0005886">
    <property type="term" value="C:plasma membrane"/>
    <property type="evidence" value="ECO:0007669"/>
    <property type="project" value="UniProtKB-SubCell"/>
</dbReference>
<comment type="caution">
    <text evidence="11">The sequence shown here is derived from an EMBL/GenBank/DDBJ whole genome shotgun (WGS) entry which is preliminary data.</text>
</comment>
<dbReference type="EMBL" id="NSGR01000008">
    <property type="protein sequence ID" value="PCH12630.1"/>
    <property type="molecule type" value="Genomic_DNA"/>
</dbReference>
<dbReference type="PROSITE" id="PS50893">
    <property type="entry name" value="ABC_TRANSPORTER_2"/>
    <property type="match status" value="1"/>
</dbReference>
<dbReference type="SMART" id="SM00382">
    <property type="entry name" value="AAA"/>
    <property type="match status" value="1"/>
</dbReference>
<dbReference type="InterPro" id="IPR003439">
    <property type="entry name" value="ABC_transporter-like_ATP-bd"/>
</dbReference>
<dbReference type="CDD" id="cd03225">
    <property type="entry name" value="ABC_cobalt_CbiO_domain1"/>
    <property type="match status" value="1"/>
</dbReference>
<keyword evidence="5" id="KW-0592">Phosphate transport</keyword>
<keyword evidence="2" id="KW-0813">Transport</keyword>
<feature type="domain" description="ABC transporter" evidence="10">
    <location>
        <begin position="4"/>
        <end position="216"/>
    </location>
</feature>
<dbReference type="InterPro" id="IPR017871">
    <property type="entry name" value="ABC_transporter-like_CS"/>
</dbReference>
<accession>A0A854W8H8</accession>
<keyword evidence="3" id="KW-1003">Cell membrane</keyword>
<keyword evidence="9" id="KW-0472">Membrane</keyword>
<evidence type="ECO:0000259" key="10">
    <source>
        <dbReference type="PROSITE" id="PS50893"/>
    </source>
</evidence>
<evidence type="ECO:0000256" key="3">
    <source>
        <dbReference type="ARBA" id="ARBA00022475"/>
    </source>
</evidence>
<proteinExistence type="predicted"/>
<dbReference type="Gene3D" id="3.40.50.300">
    <property type="entry name" value="P-loop containing nucleotide triphosphate hydrolases"/>
    <property type="match status" value="1"/>
</dbReference>
<gene>
    <name evidence="11" type="primary">ybbL</name>
    <name evidence="11" type="ORF">A9Y57_01349</name>
</gene>
<keyword evidence="6" id="KW-0547">Nucleotide-binding</keyword>
<protein>
    <submittedName>
        <fullName evidence="11">Putative ABC transporter ATP-binding protein YbbL</fullName>
    </submittedName>
</protein>
<keyword evidence="8" id="KW-1278">Translocase</keyword>
<dbReference type="PROSITE" id="PS00211">
    <property type="entry name" value="ABC_TRANSPORTER_1"/>
    <property type="match status" value="1"/>
</dbReference>
<dbReference type="GO" id="GO:0005524">
    <property type="term" value="F:ATP binding"/>
    <property type="evidence" value="ECO:0007669"/>
    <property type="project" value="UniProtKB-KW"/>
</dbReference>
<dbReference type="PANTHER" id="PTHR43423">
    <property type="entry name" value="ABC TRANSPORTER I FAMILY MEMBER 17"/>
    <property type="match status" value="1"/>
</dbReference>
<dbReference type="GO" id="GO:0022857">
    <property type="term" value="F:transmembrane transporter activity"/>
    <property type="evidence" value="ECO:0007669"/>
    <property type="project" value="UniProtKB-ARBA"/>
</dbReference>
<dbReference type="GO" id="GO:0016887">
    <property type="term" value="F:ATP hydrolysis activity"/>
    <property type="evidence" value="ECO:0007669"/>
    <property type="project" value="InterPro"/>
</dbReference>
<evidence type="ECO:0000256" key="9">
    <source>
        <dbReference type="ARBA" id="ARBA00023136"/>
    </source>
</evidence>
<evidence type="ECO:0000256" key="2">
    <source>
        <dbReference type="ARBA" id="ARBA00022448"/>
    </source>
</evidence>
<dbReference type="InterPro" id="IPR003593">
    <property type="entry name" value="AAA+_ATPase"/>
</dbReference>
<dbReference type="PANTHER" id="PTHR43423:SF12">
    <property type="entry name" value="IRON EXPORT ATP-BINDING PROTEIN FETA-RELATED"/>
    <property type="match status" value="1"/>
</dbReference>
<dbReference type="InterPro" id="IPR015856">
    <property type="entry name" value="ABC_transpr_CbiO/EcfA_su"/>
</dbReference>
<evidence type="ECO:0000256" key="6">
    <source>
        <dbReference type="ARBA" id="ARBA00022741"/>
    </source>
</evidence>
<dbReference type="InterPro" id="IPR027417">
    <property type="entry name" value="P-loop_NTPase"/>
</dbReference>
<evidence type="ECO:0000313" key="11">
    <source>
        <dbReference type="EMBL" id="PCH12630.1"/>
    </source>
</evidence>
<dbReference type="RefSeq" id="WP_096633653.1">
    <property type="nucleotide sequence ID" value="NZ_NSGR01000008.1"/>
</dbReference>